<reference evidence="2 3" key="1">
    <citation type="submission" date="2023-12" db="EMBL/GenBank/DDBJ databases">
        <authorList>
            <person name="Manesh M.J.H."/>
            <person name="Bing R.G."/>
            <person name="Willard D.J."/>
            <person name="Kelly R.M."/>
        </authorList>
    </citation>
    <scope>NUCLEOTIDE SEQUENCE [LARGE SCALE GENOMIC DNA]</scope>
    <source>
        <strain evidence="2 3">DSM 8977</strain>
    </source>
</reference>
<accession>A0ABZ0U0X7</accession>
<organism evidence="2 3">
    <name type="scientific">Anaerocellum danielii</name>
    <dbReference type="NCBI Taxonomy" id="1387557"/>
    <lineage>
        <taxon>Bacteria</taxon>
        <taxon>Bacillati</taxon>
        <taxon>Bacillota</taxon>
        <taxon>Bacillota incertae sedis</taxon>
        <taxon>Caldicellulosiruptorales</taxon>
        <taxon>Caldicellulosiruptoraceae</taxon>
        <taxon>Anaerocellum</taxon>
    </lineage>
</organism>
<evidence type="ECO:0000313" key="2">
    <source>
        <dbReference type="EMBL" id="WPX08956.1"/>
    </source>
</evidence>
<dbReference type="InterPro" id="IPR013422">
    <property type="entry name" value="CRISPR-assoc_prot_Cas5_N"/>
</dbReference>
<evidence type="ECO:0000313" key="3">
    <source>
        <dbReference type="Proteomes" id="UP001322744"/>
    </source>
</evidence>
<dbReference type="Proteomes" id="UP001322744">
    <property type="component" value="Chromosome"/>
</dbReference>
<proteinExistence type="predicted"/>
<dbReference type="InterPro" id="IPR021124">
    <property type="entry name" value="CRISPR-assoc_prot_Cas5"/>
</dbReference>
<protein>
    <submittedName>
        <fullName evidence="2">Type I-B CRISPR-associated protein Cas5b</fullName>
    </submittedName>
</protein>
<dbReference type="NCBIfam" id="TIGR02593">
    <property type="entry name" value="CRISPR_cas5"/>
    <property type="match status" value="1"/>
</dbReference>
<dbReference type="RefSeq" id="WP_052661771.1">
    <property type="nucleotide sequence ID" value="NZ_CP139957.1"/>
</dbReference>
<dbReference type="Pfam" id="PF09704">
    <property type="entry name" value="Cas_Cas5d"/>
    <property type="match status" value="1"/>
</dbReference>
<gene>
    <name evidence="2" type="primary">cas5b</name>
    <name evidence="2" type="ORF">SOJ16_000121</name>
</gene>
<keyword evidence="1" id="KW-0051">Antiviral defense</keyword>
<dbReference type="EMBL" id="CP139957">
    <property type="protein sequence ID" value="WPX08956.1"/>
    <property type="molecule type" value="Genomic_DNA"/>
</dbReference>
<dbReference type="InterPro" id="IPR013337">
    <property type="entry name" value="CRISPR-assoc_prot_Cas5_Tneap"/>
</dbReference>
<name>A0ABZ0U0X7_9FIRM</name>
<dbReference type="NCBIfam" id="TIGR01895">
    <property type="entry name" value="cas_Cas5t"/>
    <property type="match status" value="1"/>
</dbReference>
<keyword evidence="3" id="KW-1185">Reference proteome</keyword>
<sequence>MAKKLDNILKIKIFQETACYKKPFSFKVAETYPLPPYSTVKGLFHELLAAKDLYRFNISIQGTYETVMTNYQRMLFFKDNNKVTSMPLNVQLLYNVELLIHVYFSERELLIKLKEKLESPHEYLSVGRHEDLALVTDVRFVKAEEVDFSEKEEPYFVKCNLYIPEEYLKNAQENNFGLNGIKFRLNYSYQKQNGLRVWVDKAEVKYIEKGSVIEDGKFLVDEEGDLVAFYPVVR</sequence>
<evidence type="ECO:0000256" key="1">
    <source>
        <dbReference type="ARBA" id="ARBA00023118"/>
    </source>
</evidence>